<dbReference type="EMBL" id="WHUV01000002">
    <property type="protein sequence ID" value="MQA54417.1"/>
    <property type="molecule type" value="Genomic_DNA"/>
</dbReference>
<proteinExistence type="predicted"/>
<keyword evidence="1" id="KW-0732">Signal</keyword>
<evidence type="ECO:0000313" key="2">
    <source>
        <dbReference type="EMBL" id="MQA54417.1"/>
    </source>
</evidence>
<gene>
    <name evidence="2" type="ORF">GDH07_13965</name>
</gene>
<feature type="chain" id="PRO_5030886340" description="Lipoprotein" evidence="1">
    <location>
        <begin position="20"/>
        <end position="134"/>
    </location>
</feature>
<evidence type="ECO:0000256" key="1">
    <source>
        <dbReference type="SAM" id="SignalP"/>
    </source>
</evidence>
<feature type="signal peptide" evidence="1">
    <location>
        <begin position="1"/>
        <end position="19"/>
    </location>
</feature>
<evidence type="ECO:0000313" key="3">
    <source>
        <dbReference type="Proteomes" id="UP000486534"/>
    </source>
</evidence>
<organism evidence="2 3">
    <name type="scientific">Pseudomonas piscis</name>
    <dbReference type="NCBI Taxonomy" id="2614538"/>
    <lineage>
        <taxon>Bacteria</taxon>
        <taxon>Pseudomonadati</taxon>
        <taxon>Pseudomonadota</taxon>
        <taxon>Gammaproteobacteria</taxon>
        <taxon>Pseudomonadales</taxon>
        <taxon>Pseudomonadaceae</taxon>
        <taxon>Pseudomonas</taxon>
    </lineage>
</organism>
<dbReference type="AlphaFoldDB" id="A0A7X1PMH5"/>
<sequence>MRGALLALTAFALHGCVGAWVDMPEEQVSKTAAHRRLIENAITPVITRTQKNSPERQWCGATLLVVILPIPLKLPVCESYSNAIAYGNDINGTEVPLLRSSRKISSDFHACGPFMFLGPLMHGYQGNALCGTFR</sequence>
<reference evidence="2 3" key="1">
    <citation type="submission" date="2019-10" db="EMBL/GenBank/DDBJ databases">
        <title>Pseudomonas dajingensis sp. nov., isolated from the profound head ulcers of farmed Murray cod (Maccullochella peelii peelii).</title>
        <authorList>
            <person name="Liu Y."/>
        </authorList>
    </citation>
    <scope>NUCLEOTIDE SEQUENCE [LARGE SCALE GENOMIC DNA]</scope>
    <source>
        <strain evidence="2 3">MC042</strain>
    </source>
</reference>
<protein>
    <recommendedName>
        <fullName evidence="4">Lipoprotein</fullName>
    </recommendedName>
</protein>
<dbReference type="Proteomes" id="UP000486534">
    <property type="component" value="Unassembled WGS sequence"/>
</dbReference>
<name>A0A7X1PMH5_9PSED</name>
<accession>A0A7X1PMH5</accession>
<evidence type="ECO:0008006" key="4">
    <source>
        <dbReference type="Google" id="ProtNLM"/>
    </source>
</evidence>
<comment type="caution">
    <text evidence="2">The sequence shown here is derived from an EMBL/GenBank/DDBJ whole genome shotgun (WGS) entry which is preliminary data.</text>
</comment>